<protein>
    <recommendedName>
        <fullName evidence="8">Cytosine-specific methyltransferase</fullName>
        <ecNumber evidence="8">2.1.1.37</ecNumber>
    </recommendedName>
</protein>
<evidence type="ECO:0000313" key="9">
    <source>
        <dbReference type="EMBL" id="SOE01830.1"/>
    </source>
</evidence>
<dbReference type="AlphaFoldDB" id="A0A286H215"/>
<dbReference type="EC" id="2.1.1.37" evidence="8"/>
<dbReference type="PROSITE" id="PS51679">
    <property type="entry name" value="SAM_MT_C5"/>
    <property type="match status" value="1"/>
</dbReference>
<dbReference type="SUPFAM" id="SSF53335">
    <property type="entry name" value="S-adenosyl-L-methionine-dependent methyltransferases"/>
    <property type="match status" value="1"/>
</dbReference>
<dbReference type="RefSeq" id="WP_176525347.1">
    <property type="nucleotide sequence ID" value="NZ_OCNJ01000027.1"/>
</dbReference>
<evidence type="ECO:0000313" key="10">
    <source>
        <dbReference type="Proteomes" id="UP000219621"/>
    </source>
</evidence>
<evidence type="ECO:0000256" key="6">
    <source>
        <dbReference type="PROSITE-ProRule" id="PRU01016"/>
    </source>
</evidence>
<dbReference type="GO" id="GO:0032259">
    <property type="term" value="P:methylation"/>
    <property type="evidence" value="ECO:0007669"/>
    <property type="project" value="UniProtKB-KW"/>
</dbReference>
<dbReference type="GO" id="GO:0003677">
    <property type="term" value="F:DNA binding"/>
    <property type="evidence" value="ECO:0007669"/>
    <property type="project" value="TreeGrafter"/>
</dbReference>
<keyword evidence="4" id="KW-0680">Restriction system</keyword>
<dbReference type="GO" id="GO:0044027">
    <property type="term" value="P:negative regulation of gene expression via chromosomal CpG island methylation"/>
    <property type="evidence" value="ECO:0007669"/>
    <property type="project" value="TreeGrafter"/>
</dbReference>
<dbReference type="Gene3D" id="3.40.50.150">
    <property type="entry name" value="Vaccinia Virus protein VP39"/>
    <property type="match status" value="1"/>
</dbReference>
<dbReference type="NCBIfam" id="TIGR00675">
    <property type="entry name" value="dcm"/>
    <property type="match status" value="1"/>
</dbReference>
<dbReference type="InterPro" id="IPR029063">
    <property type="entry name" value="SAM-dependent_MTases_sf"/>
</dbReference>
<dbReference type="GO" id="GO:0009307">
    <property type="term" value="P:DNA restriction-modification system"/>
    <property type="evidence" value="ECO:0007669"/>
    <property type="project" value="UniProtKB-KW"/>
</dbReference>
<keyword evidence="2 6" id="KW-0808">Transferase</keyword>
<dbReference type="InterPro" id="IPR050390">
    <property type="entry name" value="C5-Methyltransferase"/>
</dbReference>
<proteinExistence type="inferred from homology"/>
<dbReference type="GO" id="GO:0003886">
    <property type="term" value="F:DNA (cytosine-5-)-methyltransferase activity"/>
    <property type="evidence" value="ECO:0007669"/>
    <property type="project" value="UniProtKB-EC"/>
</dbReference>
<organism evidence="9 10">
    <name type="scientific">Caenispirillum bisanense</name>
    <dbReference type="NCBI Taxonomy" id="414052"/>
    <lineage>
        <taxon>Bacteria</taxon>
        <taxon>Pseudomonadati</taxon>
        <taxon>Pseudomonadota</taxon>
        <taxon>Alphaproteobacteria</taxon>
        <taxon>Rhodospirillales</taxon>
        <taxon>Novispirillaceae</taxon>
        <taxon>Caenispirillum</taxon>
    </lineage>
</organism>
<evidence type="ECO:0000256" key="1">
    <source>
        <dbReference type="ARBA" id="ARBA00022603"/>
    </source>
</evidence>
<feature type="active site" evidence="6">
    <location>
        <position position="107"/>
    </location>
</feature>
<sequence length="438" mass="48621">MNADFLWGALPPGSARRPTFIDLFAGCGGLSLGLRNAGWSPSFAVEAHPDAFNTYRTNLVSPPHGKAEWPAWLPVTEHDVSRLIAEHEGDLIGLRGKIDAVVGGPPCQGFSTNGRRRKDDPRNEMVKSYLAIVRMVAPKLVLIENVRGFTSTEHDGEGSYADYVQQELSEIGYDTWSQLLLASDWGVPQRRPRFFLIAAKKGMLCGVDPFERLRTGRRSFLQVRGLPIRRPVSAQEALGDLETADKPLVPDPEFGESGFQCIDYRELSHLSAYARLMRVHAPEQPTDLRLPRHTGTVKDRFAKILETCPKGRSISPENRLKLGIKKRSTTPMSGAQPSPTVTTLPDDIIHYSEPRVLTVREHARLQSFPDWFRFTGPYTAGGPWRKRACPRYTQVGNAVPPLLAEALGEVLRGLLDSSSSEDLTECHNVVEMASHLPT</sequence>
<keyword evidence="3 6" id="KW-0949">S-adenosyl-L-methionine</keyword>
<dbReference type="PROSITE" id="PS00094">
    <property type="entry name" value="C5_MTASE_1"/>
    <property type="match status" value="1"/>
</dbReference>
<comment type="catalytic activity">
    <reaction evidence="5 8">
        <text>a 2'-deoxycytidine in DNA + S-adenosyl-L-methionine = a 5-methyl-2'-deoxycytidine in DNA + S-adenosyl-L-homocysteine + H(+)</text>
        <dbReference type="Rhea" id="RHEA:13681"/>
        <dbReference type="Rhea" id="RHEA-COMP:11369"/>
        <dbReference type="Rhea" id="RHEA-COMP:11370"/>
        <dbReference type="ChEBI" id="CHEBI:15378"/>
        <dbReference type="ChEBI" id="CHEBI:57856"/>
        <dbReference type="ChEBI" id="CHEBI:59789"/>
        <dbReference type="ChEBI" id="CHEBI:85452"/>
        <dbReference type="ChEBI" id="CHEBI:85454"/>
        <dbReference type="EC" id="2.1.1.37"/>
    </reaction>
</comment>
<dbReference type="Gene3D" id="3.90.120.10">
    <property type="entry name" value="DNA Methylase, subunit A, domain 2"/>
    <property type="match status" value="1"/>
</dbReference>
<evidence type="ECO:0000256" key="5">
    <source>
        <dbReference type="ARBA" id="ARBA00047422"/>
    </source>
</evidence>
<evidence type="ECO:0000256" key="4">
    <source>
        <dbReference type="ARBA" id="ARBA00022747"/>
    </source>
</evidence>
<evidence type="ECO:0000256" key="7">
    <source>
        <dbReference type="RuleBase" id="RU000416"/>
    </source>
</evidence>
<reference evidence="9 10" key="1">
    <citation type="submission" date="2017-09" db="EMBL/GenBank/DDBJ databases">
        <authorList>
            <person name="Ehlers B."/>
            <person name="Leendertz F.H."/>
        </authorList>
    </citation>
    <scope>NUCLEOTIDE SEQUENCE [LARGE SCALE GENOMIC DNA]</scope>
    <source>
        <strain evidence="9 10">USBA 140</strain>
    </source>
</reference>
<accession>A0A286H215</accession>
<dbReference type="PRINTS" id="PR00105">
    <property type="entry name" value="C5METTRFRASE"/>
</dbReference>
<keyword evidence="10" id="KW-1185">Reference proteome</keyword>
<evidence type="ECO:0000256" key="3">
    <source>
        <dbReference type="ARBA" id="ARBA00022691"/>
    </source>
</evidence>
<keyword evidence="1 6" id="KW-0489">Methyltransferase</keyword>
<dbReference type="InterPro" id="IPR031303">
    <property type="entry name" value="C5_meth_CS"/>
</dbReference>
<dbReference type="Pfam" id="PF00145">
    <property type="entry name" value="DNA_methylase"/>
    <property type="match status" value="1"/>
</dbReference>
<evidence type="ECO:0000256" key="8">
    <source>
        <dbReference type="RuleBase" id="RU000417"/>
    </source>
</evidence>
<dbReference type="PANTHER" id="PTHR10629">
    <property type="entry name" value="CYTOSINE-SPECIFIC METHYLTRANSFERASE"/>
    <property type="match status" value="1"/>
</dbReference>
<evidence type="ECO:0000256" key="2">
    <source>
        <dbReference type="ARBA" id="ARBA00022679"/>
    </source>
</evidence>
<gene>
    <name evidence="9" type="ORF">SAMN05421508_1276</name>
</gene>
<dbReference type="InterPro" id="IPR001525">
    <property type="entry name" value="C5_MeTfrase"/>
</dbReference>
<comment type="similarity">
    <text evidence="6 7">Belongs to the class I-like SAM-binding methyltransferase superfamily. C5-methyltransferase family.</text>
</comment>
<dbReference type="EMBL" id="OCNJ01000027">
    <property type="protein sequence ID" value="SOE01830.1"/>
    <property type="molecule type" value="Genomic_DNA"/>
</dbReference>
<dbReference type="Proteomes" id="UP000219621">
    <property type="component" value="Unassembled WGS sequence"/>
</dbReference>
<dbReference type="PROSITE" id="PS00095">
    <property type="entry name" value="C5_MTASE_2"/>
    <property type="match status" value="1"/>
</dbReference>
<dbReference type="InterPro" id="IPR018117">
    <property type="entry name" value="C5_DNA_meth_AS"/>
</dbReference>
<name>A0A286H215_9PROT</name>
<dbReference type="PANTHER" id="PTHR10629:SF52">
    <property type="entry name" value="DNA (CYTOSINE-5)-METHYLTRANSFERASE 1"/>
    <property type="match status" value="1"/>
</dbReference>